<organism evidence="1">
    <name type="scientific">mine drainage metagenome</name>
    <dbReference type="NCBI Taxonomy" id="410659"/>
    <lineage>
        <taxon>unclassified sequences</taxon>
        <taxon>metagenomes</taxon>
        <taxon>ecological metagenomes</taxon>
    </lineage>
</organism>
<evidence type="ECO:0000313" key="1">
    <source>
        <dbReference type="EMBL" id="OIR07736.1"/>
    </source>
</evidence>
<dbReference type="EMBL" id="MLJW01000035">
    <property type="protein sequence ID" value="OIR07736.1"/>
    <property type="molecule type" value="Genomic_DNA"/>
</dbReference>
<reference evidence="1" key="1">
    <citation type="submission" date="2016-10" db="EMBL/GenBank/DDBJ databases">
        <title>Sequence of Gallionella enrichment culture.</title>
        <authorList>
            <person name="Poehlein A."/>
            <person name="Muehling M."/>
            <person name="Daniel R."/>
        </authorList>
    </citation>
    <scope>NUCLEOTIDE SEQUENCE</scope>
</reference>
<comment type="caution">
    <text evidence="1">The sequence shown here is derived from an EMBL/GenBank/DDBJ whole genome shotgun (WGS) entry which is preliminary data.</text>
</comment>
<sequence>MNRVLLAMLLVLAALPVRAADVAGIFGQGSTQFSLLAGGGYAFNNNYLVIGGGVSHYVLDGVGVGLSYENWSGSGPGINKISPSVQYVFYRWWSSVQPYVGGFYRHSIISGLPDIDSVGARAGVYFAAGTRSVIGVGLAHESYLACQTAIYYSCSETYPEISFLFGF</sequence>
<name>A0A1J5SUK9_9ZZZZ</name>
<gene>
    <name evidence="1" type="ORF">GALL_100180</name>
</gene>
<evidence type="ECO:0008006" key="2">
    <source>
        <dbReference type="Google" id="ProtNLM"/>
    </source>
</evidence>
<protein>
    <recommendedName>
        <fullName evidence="2">Outer membrane protein beta-barrel domain-containing protein</fullName>
    </recommendedName>
</protein>
<dbReference type="AlphaFoldDB" id="A0A1J5SUK9"/>
<accession>A0A1J5SUK9</accession>
<proteinExistence type="predicted"/>